<evidence type="ECO:0000313" key="2">
    <source>
        <dbReference type="EMBL" id="WAC02534.1"/>
    </source>
</evidence>
<feature type="chain" id="PRO_5038659884" evidence="1">
    <location>
        <begin position="20"/>
        <end position="98"/>
    </location>
</feature>
<keyword evidence="3" id="KW-1185">Reference proteome</keyword>
<gene>
    <name evidence="2" type="ORF">N7U66_02155</name>
</gene>
<proteinExistence type="predicted"/>
<organism evidence="2 3">
    <name type="scientific">Lacinutrix neustonica</name>
    <dbReference type="NCBI Taxonomy" id="2980107"/>
    <lineage>
        <taxon>Bacteria</taxon>
        <taxon>Pseudomonadati</taxon>
        <taxon>Bacteroidota</taxon>
        <taxon>Flavobacteriia</taxon>
        <taxon>Flavobacteriales</taxon>
        <taxon>Flavobacteriaceae</taxon>
        <taxon>Lacinutrix</taxon>
    </lineage>
</organism>
<keyword evidence="1" id="KW-0732">Signal</keyword>
<name>A0A9E8MYD1_9FLAO</name>
<evidence type="ECO:0000256" key="1">
    <source>
        <dbReference type="SAM" id="SignalP"/>
    </source>
</evidence>
<protein>
    <submittedName>
        <fullName evidence="2">Uncharacterized protein</fullName>
    </submittedName>
</protein>
<feature type="signal peptide" evidence="1">
    <location>
        <begin position="1"/>
        <end position="19"/>
    </location>
</feature>
<dbReference type="EMBL" id="CP113088">
    <property type="protein sequence ID" value="WAC02534.1"/>
    <property type="molecule type" value="Genomic_DNA"/>
</dbReference>
<accession>A0A9E8MYD1</accession>
<evidence type="ECO:0000313" key="3">
    <source>
        <dbReference type="Proteomes" id="UP001164705"/>
    </source>
</evidence>
<dbReference type="KEGG" id="lnu:N7U66_02155"/>
<dbReference type="AlphaFoldDB" id="A0A9E8MYD1"/>
<dbReference type="Proteomes" id="UP001164705">
    <property type="component" value="Chromosome"/>
</dbReference>
<reference evidence="2" key="1">
    <citation type="submission" date="2022-11" db="EMBL/GenBank/DDBJ databases">
        <title>Lacinutrix neustonica HL-RS19T sp. nov., isolated from the surface microlayer sample of brackish Lake Shihwa.</title>
        <authorList>
            <person name="Choi J.Y."/>
            <person name="Hwang C.Y."/>
        </authorList>
    </citation>
    <scope>NUCLEOTIDE SEQUENCE</scope>
    <source>
        <strain evidence="2">HL-RS19</strain>
    </source>
</reference>
<sequence>MKLKLFFILTFLSTLSVSAQIDSKNKSLAIPAEKVEDPKADNELIVQPAEQKNASPDETSKKEVTLPKTETLPVAERKAFSITKDNEFRNPAELYRSN</sequence>
<dbReference type="RefSeq" id="WP_267677131.1">
    <property type="nucleotide sequence ID" value="NZ_CP113088.1"/>
</dbReference>